<dbReference type="AlphaFoldDB" id="A0A4Y2K099"/>
<dbReference type="Gene3D" id="3.30.420.10">
    <property type="entry name" value="Ribonuclease H-like superfamily/Ribonuclease H"/>
    <property type="match status" value="1"/>
</dbReference>
<evidence type="ECO:0008006" key="4">
    <source>
        <dbReference type="Google" id="ProtNLM"/>
    </source>
</evidence>
<evidence type="ECO:0000313" key="1">
    <source>
        <dbReference type="EMBL" id="GBM77292.1"/>
    </source>
</evidence>
<dbReference type="GO" id="GO:0003676">
    <property type="term" value="F:nucleic acid binding"/>
    <property type="evidence" value="ECO:0007669"/>
    <property type="project" value="InterPro"/>
</dbReference>
<dbReference type="Proteomes" id="UP000499080">
    <property type="component" value="Unassembled WGS sequence"/>
</dbReference>
<proteinExistence type="predicted"/>
<protein>
    <recommendedName>
        <fullName evidence="4">Histone-lysine N-methyltransferase SETMAR</fullName>
    </recommendedName>
</protein>
<gene>
    <name evidence="1" type="ORF">AVEN_13343_1</name>
    <name evidence="2" type="ORF">AVEN_182718_1</name>
</gene>
<dbReference type="EMBL" id="BGPR01002681">
    <property type="protein sequence ID" value="GBM77292.1"/>
    <property type="molecule type" value="Genomic_DNA"/>
</dbReference>
<sequence length="160" mass="18092">MICSTTAEIGRALSIKSCCSLTKQEIGLNISSQLDNLKQATNQKRTELANREGVVFHMDKAKPHVSLTTRLKLLELGWDVLPRMIPTWHLQTIIRSALCKIREREKVSILWKSVNIIVVLSATRNVLFPFSLPWSKIVQCLRAGGQLKVTFSPHYGRGRL</sequence>
<reference evidence="2 3" key="1">
    <citation type="journal article" date="2019" name="Sci. Rep.">
        <title>Orb-weaving spider Araneus ventricosus genome elucidates the spidroin gene catalogue.</title>
        <authorList>
            <person name="Kono N."/>
            <person name="Nakamura H."/>
            <person name="Ohtoshi R."/>
            <person name="Moran D.A.P."/>
            <person name="Shinohara A."/>
            <person name="Yoshida Y."/>
            <person name="Fujiwara M."/>
            <person name="Mori M."/>
            <person name="Tomita M."/>
            <person name="Arakawa K."/>
        </authorList>
    </citation>
    <scope>NUCLEOTIDE SEQUENCE [LARGE SCALE GENOMIC DNA]</scope>
</reference>
<comment type="caution">
    <text evidence="2">The sequence shown here is derived from an EMBL/GenBank/DDBJ whole genome shotgun (WGS) entry which is preliminary data.</text>
</comment>
<dbReference type="InterPro" id="IPR036397">
    <property type="entry name" value="RNaseH_sf"/>
</dbReference>
<name>A0A4Y2K099_ARAVE</name>
<organism evidence="2 3">
    <name type="scientific">Araneus ventricosus</name>
    <name type="common">Orbweaver spider</name>
    <name type="synonym">Epeira ventricosa</name>
    <dbReference type="NCBI Taxonomy" id="182803"/>
    <lineage>
        <taxon>Eukaryota</taxon>
        <taxon>Metazoa</taxon>
        <taxon>Ecdysozoa</taxon>
        <taxon>Arthropoda</taxon>
        <taxon>Chelicerata</taxon>
        <taxon>Arachnida</taxon>
        <taxon>Araneae</taxon>
        <taxon>Araneomorphae</taxon>
        <taxon>Entelegynae</taxon>
        <taxon>Araneoidea</taxon>
        <taxon>Araneidae</taxon>
        <taxon>Araneus</taxon>
    </lineage>
</organism>
<dbReference type="EMBL" id="BGPR01004088">
    <property type="protein sequence ID" value="GBM95770.1"/>
    <property type="molecule type" value="Genomic_DNA"/>
</dbReference>
<accession>A0A4Y2K099</accession>
<keyword evidence="3" id="KW-1185">Reference proteome</keyword>
<evidence type="ECO:0000313" key="2">
    <source>
        <dbReference type="EMBL" id="GBM95770.1"/>
    </source>
</evidence>
<evidence type="ECO:0000313" key="3">
    <source>
        <dbReference type="Proteomes" id="UP000499080"/>
    </source>
</evidence>